<dbReference type="AlphaFoldDB" id="A0A2I0VZ84"/>
<evidence type="ECO:0000313" key="2">
    <source>
        <dbReference type="Proteomes" id="UP000233837"/>
    </source>
</evidence>
<proteinExistence type="predicted"/>
<evidence type="ECO:0000313" key="1">
    <source>
        <dbReference type="EMBL" id="PKU68723.1"/>
    </source>
</evidence>
<dbReference type="Proteomes" id="UP000233837">
    <property type="component" value="Unassembled WGS sequence"/>
</dbReference>
<gene>
    <name evidence="1" type="ORF">MA16_Dca024260</name>
</gene>
<protein>
    <submittedName>
        <fullName evidence="1">Uncharacterized protein</fullName>
    </submittedName>
</protein>
<organism evidence="1 2">
    <name type="scientific">Dendrobium catenatum</name>
    <dbReference type="NCBI Taxonomy" id="906689"/>
    <lineage>
        <taxon>Eukaryota</taxon>
        <taxon>Viridiplantae</taxon>
        <taxon>Streptophyta</taxon>
        <taxon>Embryophyta</taxon>
        <taxon>Tracheophyta</taxon>
        <taxon>Spermatophyta</taxon>
        <taxon>Magnoliopsida</taxon>
        <taxon>Liliopsida</taxon>
        <taxon>Asparagales</taxon>
        <taxon>Orchidaceae</taxon>
        <taxon>Epidendroideae</taxon>
        <taxon>Malaxideae</taxon>
        <taxon>Dendrobiinae</taxon>
        <taxon>Dendrobium</taxon>
    </lineage>
</organism>
<name>A0A2I0VZ84_9ASPA</name>
<keyword evidence="2" id="KW-1185">Reference proteome</keyword>
<accession>A0A2I0VZ84</accession>
<dbReference type="EMBL" id="KZ503051">
    <property type="protein sequence ID" value="PKU68723.1"/>
    <property type="molecule type" value="Genomic_DNA"/>
</dbReference>
<sequence>MDEFPPFCASCKCIGHVAGNCRPLHSTDPSNAIAKPVLNLSSPSSLPHVVPNLSRVRDVDVSIELETAGYVSGNVVGLEGDLSNIVPASGVVVGLEPGSLLLD</sequence>
<reference evidence="1 2" key="1">
    <citation type="journal article" date="2016" name="Sci. Rep.">
        <title>The Dendrobium catenatum Lindl. genome sequence provides insights into polysaccharide synthase, floral development and adaptive evolution.</title>
        <authorList>
            <person name="Zhang G.Q."/>
            <person name="Xu Q."/>
            <person name="Bian C."/>
            <person name="Tsai W.C."/>
            <person name="Yeh C.M."/>
            <person name="Liu K.W."/>
            <person name="Yoshida K."/>
            <person name="Zhang L.S."/>
            <person name="Chang S.B."/>
            <person name="Chen F."/>
            <person name="Shi Y."/>
            <person name="Su Y.Y."/>
            <person name="Zhang Y.Q."/>
            <person name="Chen L.J."/>
            <person name="Yin Y."/>
            <person name="Lin M."/>
            <person name="Huang H."/>
            <person name="Deng H."/>
            <person name="Wang Z.W."/>
            <person name="Zhu S.L."/>
            <person name="Zhao X."/>
            <person name="Deng C."/>
            <person name="Niu S.C."/>
            <person name="Huang J."/>
            <person name="Wang M."/>
            <person name="Liu G.H."/>
            <person name="Yang H.J."/>
            <person name="Xiao X.J."/>
            <person name="Hsiao Y.Y."/>
            <person name="Wu W.L."/>
            <person name="Chen Y.Y."/>
            <person name="Mitsuda N."/>
            <person name="Ohme-Takagi M."/>
            <person name="Luo Y.B."/>
            <person name="Van de Peer Y."/>
            <person name="Liu Z.J."/>
        </authorList>
    </citation>
    <scope>NUCLEOTIDE SEQUENCE [LARGE SCALE GENOMIC DNA]</scope>
    <source>
        <tissue evidence="1">The whole plant</tissue>
    </source>
</reference>
<reference evidence="1 2" key="2">
    <citation type="journal article" date="2017" name="Nature">
        <title>The Apostasia genome and the evolution of orchids.</title>
        <authorList>
            <person name="Zhang G.Q."/>
            <person name="Liu K.W."/>
            <person name="Li Z."/>
            <person name="Lohaus R."/>
            <person name="Hsiao Y.Y."/>
            <person name="Niu S.C."/>
            <person name="Wang J.Y."/>
            <person name="Lin Y.C."/>
            <person name="Xu Q."/>
            <person name="Chen L.J."/>
            <person name="Yoshida K."/>
            <person name="Fujiwara S."/>
            <person name="Wang Z.W."/>
            <person name="Zhang Y.Q."/>
            <person name="Mitsuda N."/>
            <person name="Wang M."/>
            <person name="Liu G.H."/>
            <person name="Pecoraro L."/>
            <person name="Huang H.X."/>
            <person name="Xiao X.J."/>
            <person name="Lin M."/>
            <person name="Wu X.Y."/>
            <person name="Wu W.L."/>
            <person name="Chen Y.Y."/>
            <person name="Chang S.B."/>
            <person name="Sakamoto S."/>
            <person name="Ohme-Takagi M."/>
            <person name="Yagi M."/>
            <person name="Zeng S.J."/>
            <person name="Shen C.Y."/>
            <person name="Yeh C.M."/>
            <person name="Luo Y.B."/>
            <person name="Tsai W.C."/>
            <person name="Van de Peer Y."/>
            <person name="Liu Z.J."/>
        </authorList>
    </citation>
    <scope>NUCLEOTIDE SEQUENCE [LARGE SCALE GENOMIC DNA]</scope>
    <source>
        <tissue evidence="1">The whole plant</tissue>
    </source>
</reference>